<organism evidence="1">
    <name type="scientific">Anguilla anguilla</name>
    <name type="common">European freshwater eel</name>
    <name type="synonym">Muraena anguilla</name>
    <dbReference type="NCBI Taxonomy" id="7936"/>
    <lineage>
        <taxon>Eukaryota</taxon>
        <taxon>Metazoa</taxon>
        <taxon>Chordata</taxon>
        <taxon>Craniata</taxon>
        <taxon>Vertebrata</taxon>
        <taxon>Euteleostomi</taxon>
        <taxon>Actinopterygii</taxon>
        <taxon>Neopterygii</taxon>
        <taxon>Teleostei</taxon>
        <taxon>Anguilliformes</taxon>
        <taxon>Anguillidae</taxon>
        <taxon>Anguilla</taxon>
    </lineage>
</organism>
<reference evidence="1" key="2">
    <citation type="journal article" date="2015" name="Fish Shellfish Immunol.">
        <title>Early steps in the European eel (Anguilla anguilla)-Vibrio vulnificus interaction in the gills: Role of the RtxA13 toxin.</title>
        <authorList>
            <person name="Callol A."/>
            <person name="Pajuelo D."/>
            <person name="Ebbesson L."/>
            <person name="Teles M."/>
            <person name="MacKenzie S."/>
            <person name="Amaro C."/>
        </authorList>
    </citation>
    <scope>NUCLEOTIDE SEQUENCE</scope>
</reference>
<proteinExistence type="predicted"/>
<name>A0A0E9SLW9_ANGAN</name>
<sequence>MVKYIIPVQ</sequence>
<dbReference type="EMBL" id="GBXM01067059">
    <property type="protein sequence ID" value="JAH41518.1"/>
    <property type="molecule type" value="Transcribed_RNA"/>
</dbReference>
<protein>
    <submittedName>
        <fullName evidence="1">Uncharacterized protein</fullName>
    </submittedName>
</protein>
<accession>A0A0E9SLW9</accession>
<reference evidence="1" key="1">
    <citation type="submission" date="2014-11" db="EMBL/GenBank/DDBJ databases">
        <authorList>
            <person name="Amaro Gonzalez C."/>
        </authorList>
    </citation>
    <scope>NUCLEOTIDE SEQUENCE</scope>
</reference>
<dbReference type="EMBL" id="GBXM01081151">
    <property type="protein sequence ID" value="JAH27426.1"/>
    <property type="molecule type" value="Transcribed_RNA"/>
</dbReference>
<evidence type="ECO:0000313" key="1">
    <source>
        <dbReference type="EMBL" id="JAH41518.1"/>
    </source>
</evidence>